<evidence type="ECO:0000256" key="1">
    <source>
        <dbReference type="SAM" id="MobiDB-lite"/>
    </source>
</evidence>
<feature type="compositionally biased region" description="Acidic residues" evidence="1">
    <location>
        <begin position="27"/>
        <end position="36"/>
    </location>
</feature>
<accession>A0A897NF23</accession>
<organism evidence="2 3">
    <name type="scientific">Halapricum desulfuricans</name>
    <dbReference type="NCBI Taxonomy" id="2841257"/>
    <lineage>
        <taxon>Archaea</taxon>
        <taxon>Methanobacteriati</taxon>
        <taxon>Methanobacteriota</taxon>
        <taxon>Stenosarchaea group</taxon>
        <taxon>Halobacteria</taxon>
        <taxon>Halobacteriales</taxon>
        <taxon>Haloarculaceae</taxon>
        <taxon>Halapricum</taxon>
    </lineage>
</organism>
<gene>
    <name evidence="2" type="ORF">HSR122_1585</name>
</gene>
<sequence length="56" mass="6270">MGTVVHDNLEGTDVIGEYPEDHSPIDGECETGDELDTTQVRDDGQVQHCDISRRRK</sequence>
<proteinExistence type="predicted"/>
<feature type="region of interest" description="Disordered" evidence="1">
    <location>
        <begin position="14"/>
        <end position="56"/>
    </location>
</feature>
<protein>
    <submittedName>
        <fullName evidence="2">Uncharacterized protein</fullName>
    </submittedName>
</protein>
<evidence type="ECO:0000313" key="3">
    <source>
        <dbReference type="Proteomes" id="UP000662973"/>
    </source>
</evidence>
<dbReference type="Proteomes" id="UP000662973">
    <property type="component" value="Chromosome"/>
</dbReference>
<reference evidence="2 3" key="1">
    <citation type="submission" date="2020-11" db="EMBL/GenBank/DDBJ databases">
        <title>Carbohydrate-dependent, anaerobic sulfur respiration: A novel catabolism in halophilic archaea.</title>
        <authorList>
            <person name="Sorokin D.Y."/>
            <person name="Messina E."/>
            <person name="Smedile F."/>
            <person name="La Cono V."/>
            <person name="Hallsworth J.E."/>
            <person name="Yakimov M.M."/>
        </authorList>
    </citation>
    <scope>NUCLEOTIDE SEQUENCE [LARGE SCALE GENOMIC DNA]</scope>
    <source>
        <strain evidence="2 3">HSR12-2</strain>
    </source>
</reference>
<dbReference type="EMBL" id="CP064788">
    <property type="protein sequence ID" value="QSG08976.1"/>
    <property type="molecule type" value="Genomic_DNA"/>
</dbReference>
<name>A0A897NF23_9EURY</name>
<dbReference type="AlphaFoldDB" id="A0A897NF23"/>
<keyword evidence="3" id="KW-1185">Reference proteome</keyword>
<dbReference type="KEGG" id="hds:HSR122_1585"/>
<evidence type="ECO:0000313" key="2">
    <source>
        <dbReference type="EMBL" id="QSG08976.1"/>
    </source>
</evidence>